<accession>A0ABR7MT08</accession>
<comment type="caution">
    <text evidence="1">The sequence shown here is derived from an EMBL/GenBank/DDBJ whole genome shotgun (WGS) entry which is preliminary data.</text>
</comment>
<proteinExistence type="predicted"/>
<evidence type="ECO:0000313" key="1">
    <source>
        <dbReference type="EMBL" id="MBC8556372.1"/>
    </source>
</evidence>
<evidence type="ECO:0000313" key="2">
    <source>
        <dbReference type="Proteomes" id="UP000637513"/>
    </source>
</evidence>
<organism evidence="1 2">
    <name type="scientific">Jutongia hominis</name>
    <dbReference type="NCBI Taxonomy" id="2763664"/>
    <lineage>
        <taxon>Bacteria</taxon>
        <taxon>Bacillati</taxon>
        <taxon>Bacillota</taxon>
        <taxon>Clostridia</taxon>
        <taxon>Lachnospirales</taxon>
        <taxon>Lachnospiraceae</taxon>
        <taxon>Jutongia</taxon>
    </lineage>
</organism>
<dbReference type="RefSeq" id="WP_249302470.1">
    <property type="nucleotide sequence ID" value="NZ_JACRSW010000004.1"/>
</dbReference>
<name>A0ABR7MT08_9FIRM</name>
<protein>
    <submittedName>
        <fullName evidence="1">Uncharacterized protein</fullName>
    </submittedName>
</protein>
<keyword evidence="2" id="KW-1185">Reference proteome</keyword>
<dbReference type="EMBL" id="JACRSW010000004">
    <property type="protein sequence ID" value="MBC8556372.1"/>
    <property type="molecule type" value="Genomic_DNA"/>
</dbReference>
<sequence length="912" mass="106801">MKKLEIYLQVLQAGQHERKIILKTIEELKSCTPQELSENRLLVAAVYCQLLQYCQSMYEGNVPQDIVEELLQTFENIEQIGVEATKKERYDSNLTTVWFLHELKIHGKTGDVWRIEDELLQNSIQILIQELDNIYFVFDIKENEQYFFPIHNMIAKVVERPEFVDINNPLGIYQIHILQLAVRLFVNSEDKQKILQTLIDQCNLRFIKYLNTSGYIIDTLDLLNYQKNGVMIFYDAMTNKVLVRHKSREYFEGKPLWEIDGVTIEEEKDYHRNKIGFFVEYDLEKSDSLEDHSDILKTEEGRQAFLRLFFDKRAYNILFEYSIIKKADGSLLPVNPFCYNDNKIVKGWLKNKTGTIYEKEHLIDALREYRSSALKVCKECVMNRVAFGLAIMLLQNENVGVNGLGVDELNSSEWYQSQVLKNWVEHCSDSVEALTFIAGQWQRENEYCAITYKKNKNSREKNIEEHEIEPLDFYPLKSDNSWMYQIIGCKNPTGWYVLHGKVQEDSEGKFILAVDLVSDVVGKKFSQDTEMTQLLIDTEVLDDPEGLIEEIWGSGDEYYLLYNNKKQSGVVCNQTLLKMLSALEKTQSKNYLTLETASEISRTQYDDIVDMMLLQRAALEEVGKRYFCDFDSQVYYRLIHNLLWSEIDKVKIGSYLKIFMHHQKLKFSEINRDEKFIRKDVNTLYVPKDGRESDSVLTSIYETYLKAKSVRESNDMYNYMLVLKEDGFYYNDNRINNIVFLCDNFECGSATIRMLKAYLNLDVTDESEKRKVEQVRASRQKYFIKQNGSDVAPEQRVEVPLESVIKKNNCTIEIHGYYGTEIGKKAVEDFLNEQHINSGVVSYERQITKQATQIMKEVKEIWPHFAPKANVYTVVREFNMPKMNVFPVTMLNNPKMAICMFVKKDEIKKSQK</sequence>
<gene>
    <name evidence="1" type="ORF">H8700_01360</name>
</gene>
<reference evidence="1 2" key="1">
    <citation type="submission" date="2020-08" db="EMBL/GenBank/DDBJ databases">
        <title>Genome public.</title>
        <authorList>
            <person name="Liu C."/>
            <person name="Sun Q."/>
        </authorList>
    </citation>
    <scope>NUCLEOTIDE SEQUENCE [LARGE SCALE GENOMIC DNA]</scope>
    <source>
        <strain evidence="1 2">BX3</strain>
    </source>
</reference>
<dbReference type="Proteomes" id="UP000637513">
    <property type="component" value="Unassembled WGS sequence"/>
</dbReference>